<accession>A0A9W5EQD2</accession>
<sequence>MNNLNTDINLFNYGAPSATMSAQEPATACEQGAPCQINKKLSALSLSVAKNIKPYIKIPFGVSKNDLKLSNLIKLIKNSQL</sequence>
<reference evidence="1 2" key="1">
    <citation type="submission" date="2015-11" db="EMBL/GenBank/DDBJ databases">
        <authorList>
            <consortium name="Pathogen Informatics"/>
        </authorList>
    </citation>
    <scope>NUCLEOTIDE SEQUENCE [LARGE SCALE GENOMIC DNA]</scope>
    <source>
        <strain evidence="1 2">007A-0283</strain>
    </source>
</reference>
<dbReference type="EMBL" id="FAVC01000001">
    <property type="protein sequence ID" value="CUU73694.1"/>
    <property type="molecule type" value="Genomic_DNA"/>
</dbReference>
<evidence type="ECO:0000313" key="1">
    <source>
        <dbReference type="EMBL" id="CUU73694.1"/>
    </source>
</evidence>
<proteinExistence type="predicted"/>
<dbReference type="Proteomes" id="UP000052245">
    <property type="component" value="Unassembled WGS sequence"/>
</dbReference>
<organism evidence="1 2">
    <name type="scientific">Campylobacter hyointestinalis subsp. hyointestinalis</name>
    <dbReference type="NCBI Taxonomy" id="91352"/>
    <lineage>
        <taxon>Bacteria</taxon>
        <taxon>Pseudomonadati</taxon>
        <taxon>Campylobacterota</taxon>
        <taxon>Epsilonproteobacteria</taxon>
        <taxon>Campylobacterales</taxon>
        <taxon>Campylobacteraceae</taxon>
        <taxon>Campylobacter</taxon>
    </lineage>
</organism>
<protein>
    <submittedName>
        <fullName evidence="1">Uncharacterized protein</fullName>
    </submittedName>
</protein>
<dbReference type="AlphaFoldDB" id="A0A9W5EQD2"/>
<comment type="caution">
    <text evidence="1">The sequence shown here is derived from an EMBL/GenBank/DDBJ whole genome shotgun (WGS) entry which is preliminary data.</text>
</comment>
<gene>
    <name evidence="1" type="ORF">ERS739223_00406</name>
</gene>
<evidence type="ECO:0000313" key="2">
    <source>
        <dbReference type="Proteomes" id="UP000052245"/>
    </source>
</evidence>
<name>A0A9W5EQD2_CAMHY</name>